<evidence type="ECO:0000313" key="1">
    <source>
        <dbReference type="EMBL" id="KJL32957.1"/>
    </source>
</evidence>
<comment type="caution">
    <text evidence="1">The sequence shown here is derived from an EMBL/GenBank/DDBJ whole genome shotgun (WGS) entry which is preliminary data.</text>
</comment>
<proteinExistence type="predicted"/>
<organism evidence="1 2">
    <name type="scientific">Microbacterium azadirachtae</name>
    <dbReference type="NCBI Taxonomy" id="582680"/>
    <lineage>
        <taxon>Bacteria</taxon>
        <taxon>Bacillati</taxon>
        <taxon>Actinomycetota</taxon>
        <taxon>Actinomycetes</taxon>
        <taxon>Micrococcales</taxon>
        <taxon>Microbacteriaceae</taxon>
        <taxon>Microbacterium</taxon>
    </lineage>
</organism>
<protein>
    <recommendedName>
        <fullName evidence="3">DUF559 domain-containing protein</fullName>
    </recommendedName>
</protein>
<reference evidence="1 2" key="1">
    <citation type="submission" date="2015-02" db="EMBL/GenBank/DDBJ databases">
        <title>Draft genome sequences of ten Microbacterium spp. with emphasis on heavy metal contaminated environments.</title>
        <authorList>
            <person name="Corretto E."/>
        </authorList>
    </citation>
    <scope>NUCLEOTIDE SEQUENCE [LARGE SCALE GENOMIC DNA]</scope>
    <source>
        <strain evidence="1 2">ARN176</strain>
    </source>
</reference>
<dbReference type="EMBL" id="JYIX01000035">
    <property type="protein sequence ID" value="KJL32957.1"/>
    <property type="molecule type" value="Genomic_DNA"/>
</dbReference>
<dbReference type="Proteomes" id="UP000033740">
    <property type="component" value="Unassembled WGS sequence"/>
</dbReference>
<name>A0A0F0LIB2_9MICO</name>
<accession>A0A0F0LIB2</accession>
<dbReference type="STRING" id="582680.RS86_02131"/>
<dbReference type="PATRIC" id="fig|582680.6.peg.2198"/>
<gene>
    <name evidence="1" type="ORF">RS86_02131</name>
</gene>
<evidence type="ECO:0000313" key="2">
    <source>
        <dbReference type="Proteomes" id="UP000033740"/>
    </source>
</evidence>
<keyword evidence="2" id="KW-1185">Reference proteome</keyword>
<sequence length="302" mass="34055">MGWREVARTQQGLITRAQLLALGVTRGMIRHRISTDRWVARSSLVIGTTTGELTRAQLMRLGVLHAGGAALIGDLTAAELGGLRNWHRDAVTVLVPQGRELGPPLEGIRFVETRRPLRTMRQPDLDLPVCRLEPALLHFAAYQPSMRTAEGLVAAAVQQGLTTPELLHEWVDRMRPLRWARMFRQTLCEIADGSQSVAELDVLRMCREYGLCTPRQQTKRRDARGRIRFTDCEWLLPDGRTLVLEVDGAFHMEVEHWEDDLARQRALAAHDRVQIRCTARELRDTPGAIAHDLRLLGVPRAA</sequence>
<evidence type="ECO:0008006" key="3">
    <source>
        <dbReference type="Google" id="ProtNLM"/>
    </source>
</evidence>
<dbReference type="AlphaFoldDB" id="A0A0F0LIB2"/>
<dbReference type="RefSeq" id="WP_045272210.1">
    <property type="nucleotide sequence ID" value="NZ_JYIX01000035.1"/>
</dbReference>